<organism evidence="3 4">
    <name type="scientific">Dethiobacter alkaliphilus AHT 1</name>
    <dbReference type="NCBI Taxonomy" id="555088"/>
    <lineage>
        <taxon>Bacteria</taxon>
        <taxon>Bacillati</taxon>
        <taxon>Bacillota</taxon>
        <taxon>Dethiobacteria</taxon>
        <taxon>Dethiobacterales</taxon>
        <taxon>Dethiobacteraceae</taxon>
        <taxon>Dethiobacter</taxon>
    </lineage>
</organism>
<dbReference type="PANTHER" id="PTHR30404:SF0">
    <property type="entry name" value="N-ACETYLMURAMOYL-L-ALANINE AMIDASE AMIC"/>
    <property type="match status" value="1"/>
</dbReference>
<reference evidence="3 4" key="1">
    <citation type="submission" date="2009-02" db="EMBL/GenBank/DDBJ databases">
        <title>Sequencing of the draft genome and assembly of Dethiobacter alkaliphilus AHT 1.</title>
        <authorList>
            <consortium name="US DOE Joint Genome Institute (JGI-PGF)"/>
            <person name="Lucas S."/>
            <person name="Copeland A."/>
            <person name="Lapidus A."/>
            <person name="Glavina del Rio T."/>
            <person name="Dalin E."/>
            <person name="Tice H."/>
            <person name="Bruce D."/>
            <person name="Goodwin L."/>
            <person name="Pitluck S."/>
            <person name="Larimer F."/>
            <person name="Land M.L."/>
            <person name="Hauser L."/>
            <person name="Muyzer G."/>
        </authorList>
    </citation>
    <scope>NUCLEOTIDE SEQUENCE [LARGE SCALE GENOMIC DNA]</scope>
    <source>
        <strain evidence="3 4">AHT 1</strain>
    </source>
</reference>
<comment type="caution">
    <text evidence="3">The sequence shown here is derived from an EMBL/GenBank/DDBJ whole genome shotgun (WGS) entry which is preliminary data.</text>
</comment>
<protein>
    <submittedName>
        <fullName evidence="3">N-acetylmuramoyl-L-alanine amidase CwlD</fullName>
    </submittedName>
</protein>
<proteinExistence type="predicted"/>
<dbReference type="SMART" id="SM00646">
    <property type="entry name" value="Ami_3"/>
    <property type="match status" value="1"/>
</dbReference>
<keyword evidence="1" id="KW-0378">Hydrolase</keyword>
<keyword evidence="4" id="KW-1185">Reference proteome</keyword>
<evidence type="ECO:0000259" key="2">
    <source>
        <dbReference type="SMART" id="SM00646"/>
    </source>
</evidence>
<feature type="domain" description="MurNAc-LAA" evidence="2">
    <location>
        <begin position="123"/>
        <end position="233"/>
    </location>
</feature>
<dbReference type="eggNOG" id="COG0860">
    <property type="taxonomic scope" value="Bacteria"/>
</dbReference>
<dbReference type="RefSeq" id="WP_008514046.1">
    <property type="nucleotide sequence ID" value="NZ_ACJM01000001.1"/>
</dbReference>
<dbReference type="Gene3D" id="3.40.630.40">
    <property type="entry name" value="Zn-dependent exopeptidases"/>
    <property type="match status" value="1"/>
</dbReference>
<gene>
    <name evidence="3" type="ORF">DealDRAFT_0227</name>
</gene>
<dbReference type="Pfam" id="PF01520">
    <property type="entry name" value="Amidase_3"/>
    <property type="match status" value="1"/>
</dbReference>
<dbReference type="EMBL" id="ACJM01000001">
    <property type="protein sequence ID" value="EEG78953.1"/>
    <property type="molecule type" value="Genomic_DNA"/>
</dbReference>
<sequence>MRVTFYFTPKVDRRARILICLVLILAAVLLLQTVLGRSSTAMVSGLPLTGKTIVIDPGHGGYDPGVASNNITEKVVALGISVALRDYLQSAGARVVMTRETDRDLLVLPTAGPKKNQDMKNRLKIIEDANPDLLISVHANAISAPRWRGAQVFYRGDCEASRMLAQLLQQELIRVLENTNRKAKPGDYLVLNKSKVPGAMVETGFISNPEEAGLLSDPHYQSKVAWAMYVAINQYLDTTQ</sequence>
<accession>C0GCL8</accession>
<dbReference type="SUPFAM" id="SSF53187">
    <property type="entry name" value="Zn-dependent exopeptidases"/>
    <property type="match status" value="1"/>
</dbReference>
<dbReference type="OrthoDB" id="9772024at2"/>
<evidence type="ECO:0000313" key="3">
    <source>
        <dbReference type="EMBL" id="EEG78953.1"/>
    </source>
</evidence>
<dbReference type="Proteomes" id="UP000006443">
    <property type="component" value="Unassembled WGS sequence"/>
</dbReference>
<dbReference type="AlphaFoldDB" id="C0GCL8"/>
<name>C0GCL8_DETAL</name>
<dbReference type="GO" id="GO:0009253">
    <property type="term" value="P:peptidoglycan catabolic process"/>
    <property type="evidence" value="ECO:0007669"/>
    <property type="project" value="InterPro"/>
</dbReference>
<dbReference type="PANTHER" id="PTHR30404">
    <property type="entry name" value="N-ACETYLMURAMOYL-L-ALANINE AMIDASE"/>
    <property type="match status" value="1"/>
</dbReference>
<dbReference type="InterPro" id="IPR050695">
    <property type="entry name" value="N-acetylmuramoyl_amidase_3"/>
</dbReference>
<dbReference type="InterPro" id="IPR002508">
    <property type="entry name" value="MurNAc-LAA_cat"/>
</dbReference>
<evidence type="ECO:0000313" key="4">
    <source>
        <dbReference type="Proteomes" id="UP000006443"/>
    </source>
</evidence>
<dbReference type="STRING" id="555088.DealDRAFT_0227"/>
<dbReference type="GO" id="GO:0030288">
    <property type="term" value="C:outer membrane-bounded periplasmic space"/>
    <property type="evidence" value="ECO:0007669"/>
    <property type="project" value="TreeGrafter"/>
</dbReference>
<evidence type="ECO:0000256" key="1">
    <source>
        <dbReference type="ARBA" id="ARBA00022801"/>
    </source>
</evidence>
<dbReference type="CDD" id="cd02696">
    <property type="entry name" value="MurNAc-LAA"/>
    <property type="match status" value="1"/>
</dbReference>
<dbReference type="GO" id="GO:0008745">
    <property type="term" value="F:N-acetylmuramoyl-L-alanine amidase activity"/>
    <property type="evidence" value="ECO:0007669"/>
    <property type="project" value="InterPro"/>
</dbReference>